<evidence type="ECO:0000313" key="1">
    <source>
        <dbReference type="EMBL" id="AKH40348.1"/>
    </source>
</evidence>
<name>A0A0F7KMQ9_9VIRU</name>
<organism evidence="1">
    <name type="scientific">Kallithea virus</name>
    <dbReference type="NCBI Taxonomy" id="1654582"/>
    <lineage>
        <taxon>Viruses</taxon>
        <taxon>Viruses incertae sedis</taxon>
        <taxon>Naldaviricetes</taxon>
        <taxon>Lefavirales</taxon>
        <taxon>Nudiviridae</taxon>
        <taxon>Alphanudivirus</taxon>
        <taxon>Alphanudivirus dromelanogasteris</taxon>
    </lineage>
</organism>
<evidence type="ECO:0000313" key="2">
    <source>
        <dbReference type="EMBL" id="AQN78575.1"/>
    </source>
</evidence>
<accession>A0A0F7KMQ9</accession>
<evidence type="ECO:0000313" key="3">
    <source>
        <dbReference type="Proteomes" id="UP000204438"/>
    </source>
</evidence>
<dbReference type="Proteomes" id="UP000204438">
    <property type="component" value="Segment"/>
</dbReference>
<reference evidence="2" key="3">
    <citation type="journal article" date="2021" name="Virus">
        <title>The discovery, distribution and diversity of DNA viruses associated with Drosophila melanogaster in Europe.</title>
        <authorList>
            <person name="Wallace M.A."/>
            <person name="Coffman K.A."/>
            <person name="Gilbert C."/>
            <person name="Ravindran S."/>
            <person name="Albery G.F."/>
            <person name="Abbott J."/>
            <person name="Argyridou E."/>
            <person name="Bellosta P."/>
            <person name="Betancourt A.J."/>
            <person name="Colinet H."/>
            <person name="Eric K."/>
            <person name="Glaser-Schmitt A."/>
            <person name="Grath S."/>
            <person name="Jelic M."/>
            <person name="Kankare M."/>
            <person name="Kozeretska I."/>
            <person name="Loeschcke V."/>
            <person name="Montchamp-Moreau C."/>
            <person name="Ometto L."/>
            <person name="Onder B.S."/>
            <person name="Orengo D.J."/>
            <person name="Parsch J."/>
            <person name="Pascual M."/>
            <person name="Patenkovic A."/>
            <person name="Puerma E."/>
            <person name="Ritchie M.G."/>
            <person name="Rota-Stabelli O."/>
            <person name="Schou M.F."/>
            <person name="Serga S.V."/>
            <person name="Stamenkovic-Radak M."/>
            <person name="Tanaskovic M."/>
            <person name="Veselinovic M.S."/>
            <person name="Vieira J."/>
            <person name="Vieira C.P."/>
            <person name="Kapun M."/>
            <person name="Flatt T."/>
            <person name="Gonzalez J."/>
            <person name="Staubach F."/>
            <person name="Obbard D.J."/>
        </authorList>
    </citation>
    <scope>NUCLEOTIDE SEQUENCE</scope>
    <source>
        <strain evidence="2">DrosEU46_Kharkiv_2014</strain>
    </source>
</reference>
<protein>
    <submittedName>
        <fullName evidence="2">ACH96154.1 GrBNV gp75-like protein</fullName>
    </submittedName>
    <submittedName>
        <fullName evidence="1">Putative gp75-like protein</fullName>
    </submittedName>
</protein>
<reference evidence="1" key="1">
    <citation type="journal article" date="2015" name="PLoS Biol.">
        <title>The Discovery, Distribution, and Evolution of Viruses Associated with Drosophila melanogaster.</title>
        <authorList>
            <person name="Webster C.L."/>
            <person name="Waldron F.M."/>
            <person name="Robertson S."/>
            <person name="Crowson D."/>
            <person name="Ferrari G."/>
            <person name="Quintana J.F."/>
            <person name="Brouqui J.M."/>
            <person name="Bayne E.H."/>
            <person name="Longdon B."/>
            <person name="Buck A.H."/>
            <person name="Lazzaro B.P."/>
            <person name="Akorli J."/>
            <person name="Haddrill P.R."/>
            <person name="Obbard D.J."/>
        </authorList>
    </citation>
    <scope>NUCLEOTIDE SEQUENCE</scope>
</reference>
<dbReference type="RefSeq" id="YP_009345966.1">
    <property type="nucleotide sequence ID" value="NC_033829.1"/>
</dbReference>
<sequence length="192" mass="21848">MDQTDLLYTPQFEDYILEFCRAVSTDTTITAISPIIEVLKQSEYLRYLMKDPSNDSAKTCVRNFIVSKSHLPQDFLYKFLAIVTMKISLAPSNVGFIHQSYNAKVIANNLQPTSRITNLTIAARQDQLRAESKNAITYVKQTRMPPQILRMKFNDDLLPRCINAIGDLNQVIIEGNRSNGRDVGDFVRTVLK</sequence>
<keyword evidence="3" id="KW-1185">Reference proteome</keyword>
<dbReference type="OrthoDB" id="13060at10239"/>
<dbReference type="GeneID" id="31079573"/>
<dbReference type="EMBL" id="KX130344">
    <property type="protein sequence ID" value="AQN78575.1"/>
    <property type="molecule type" value="Genomic_DNA"/>
</dbReference>
<reference evidence="3" key="2">
    <citation type="submission" date="2016-04" db="EMBL/GenBank/DDBJ databases">
        <title>The complete genome of Kallithea virus.</title>
        <authorList>
            <consortium name="DrosEU Consortium"/>
            <person name="Obbard D.J."/>
            <person name="Serga S."/>
            <person name="Kozeretska I."/>
            <person name="Waldron F.M."/>
            <person name="Webster C.L."/>
            <person name="Staubach F."/>
        </authorList>
    </citation>
    <scope>NUCLEOTIDE SEQUENCE [LARGE SCALE GENOMIC DNA]</scope>
</reference>
<dbReference type="KEGG" id="vg:31079573"/>
<proteinExistence type="predicted"/>
<dbReference type="EMBL" id="KP714102">
    <property type="protein sequence ID" value="AKH40348.1"/>
    <property type="molecule type" value="Genomic_DNA"/>
</dbReference>